<keyword evidence="3" id="KW-1185">Reference proteome</keyword>
<name>A0A427XGX2_9TREE</name>
<dbReference type="SUPFAM" id="SSF51197">
    <property type="entry name" value="Clavaminate synthase-like"/>
    <property type="match status" value="1"/>
</dbReference>
<dbReference type="Proteomes" id="UP000279236">
    <property type="component" value="Unassembled WGS sequence"/>
</dbReference>
<accession>A0A427XGX2</accession>
<dbReference type="GeneID" id="39587144"/>
<dbReference type="EMBL" id="RSCE01000013">
    <property type="protein sequence ID" value="RSH78145.1"/>
    <property type="molecule type" value="Genomic_DNA"/>
</dbReference>
<evidence type="ECO:0000313" key="3">
    <source>
        <dbReference type="Proteomes" id="UP000279236"/>
    </source>
</evidence>
<dbReference type="Pfam" id="PF03171">
    <property type="entry name" value="2OG-FeII_Oxy"/>
    <property type="match status" value="1"/>
</dbReference>
<dbReference type="InterPro" id="IPR044861">
    <property type="entry name" value="IPNS-like_FE2OG_OXY"/>
</dbReference>
<evidence type="ECO:0000313" key="2">
    <source>
        <dbReference type="EMBL" id="RSH78145.1"/>
    </source>
</evidence>
<organism evidence="2 3">
    <name type="scientific">Apiotrichum porosum</name>
    <dbReference type="NCBI Taxonomy" id="105984"/>
    <lineage>
        <taxon>Eukaryota</taxon>
        <taxon>Fungi</taxon>
        <taxon>Dikarya</taxon>
        <taxon>Basidiomycota</taxon>
        <taxon>Agaricomycotina</taxon>
        <taxon>Tremellomycetes</taxon>
        <taxon>Trichosporonales</taxon>
        <taxon>Trichosporonaceae</taxon>
        <taxon>Apiotrichum</taxon>
    </lineage>
</organism>
<reference evidence="2 3" key="1">
    <citation type="submission" date="2018-11" db="EMBL/GenBank/DDBJ databases">
        <title>Genome sequence of Apiotrichum porosum DSM 27194.</title>
        <authorList>
            <person name="Aliyu H."/>
            <person name="Gorte O."/>
            <person name="Ochsenreither K."/>
        </authorList>
    </citation>
    <scope>NUCLEOTIDE SEQUENCE [LARGE SCALE GENOMIC DNA]</scope>
    <source>
        <strain evidence="2 3">DSM 27194</strain>
    </source>
</reference>
<protein>
    <recommendedName>
        <fullName evidence="1">Isopenicillin N synthase-like Fe(2+) 2OG dioxygenase domain-containing protein</fullName>
    </recommendedName>
</protein>
<gene>
    <name evidence="2" type="ORF">EHS24_002601</name>
</gene>
<dbReference type="FunFam" id="2.60.120.330:FF:000039">
    <property type="entry name" value="Unplaced genomic scaffold supercont1.13, whole genome shotgun sequence"/>
    <property type="match status" value="1"/>
</dbReference>
<dbReference type="InterPro" id="IPR027443">
    <property type="entry name" value="IPNS-like_sf"/>
</dbReference>
<dbReference type="RefSeq" id="XP_028473292.1">
    <property type="nucleotide sequence ID" value="XM_028618336.1"/>
</dbReference>
<sequence length="359" mass="39729">MSPTIVDLDVFLADPSSPAAAEEARKAAESLILTGALVVKDSRADASANSRFLDLMEDYFALPHEDLEKDERPELGYQVGVTLENTEKPKCGRDAECQQVIASLDPAERPLDLSGDPADPKCRFFHRMAERPPYESKFPYSTAPNVVPDEFKDVWTDKLTEWGSMMKQSVEGVARMVAVGLGEDENKFVEAGRYGAHLLAPTATDLVKYGELNTIYAGFHTDLNFLTIHGQSRYPGLHIWARNSGKRIAAKVPPGCLLVQAGKQLEWLTGGLIKAGFHEVVCTEATLAAVERRKDQLPDRPSIRISSTFFWHLTPDFHLAPLPELRKEAEARFGAQKDYGEMSVGDQVRQELGLIALMS</sequence>
<comment type="caution">
    <text evidence="2">The sequence shown here is derived from an EMBL/GenBank/DDBJ whole genome shotgun (WGS) entry which is preliminary data.</text>
</comment>
<evidence type="ECO:0000259" key="1">
    <source>
        <dbReference type="Pfam" id="PF03171"/>
    </source>
</evidence>
<feature type="domain" description="Isopenicillin N synthase-like Fe(2+) 2OG dioxygenase" evidence="1">
    <location>
        <begin position="217"/>
        <end position="312"/>
    </location>
</feature>
<proteinExistence type="predicted"/>
<dbReference type="AlphaFoldDB" id="A0A427XGX2"/>
<dbReference type="OrthoDB" id="10248513at2759"/>
<dbReference type="STRING" id="105984.A0A427XGX2"/>
<dbReference type="Gene3D" id="2.60.120.330">
    <property type="entry name" value="B-lactam Antibiotic, Isopenicillin N Synthase, Chain"/>
    <property type="match status" value="1"/>
</dbReference>